<dbReference type="Pfam" id="PF04267">
    <property type="entry name" value="SoxD"/>
    <property type="match status" value="1"/>
</dbReference>
<evidence type="ECO:0000313" key="1">
    <source>
        <dbReference type="EMBL" id="MBW4707750.1"/>
    </source>
</evidence>
<evidence type="ECO:0000313" key="2">
    <source>
        <dbReference type="Proteomes" id="UP001138661"/>
    </source>
</evidence>
<accession>A0A9X1FTU9</accession>
<organism evidence="1 2">
    <name type="scientific">Roseobacter insulae</name>
    <dbReference type="NCBI Taxonomy" id="2859783"/>
    <lineage>
        <taxon>Bacteria</taxon>
        <taxon>Pseudomonadati</taxon>
        <taxon>Pseudomonadota</taxon>
        <taxon>Alphaproteobacteria</taxon>
        <taxon>Rhodobacterales</taxon>
        <taxon>Roseobacteraceae</taxon>
        <taxon>Roseobacter</taxon>
    </lineage>
</organism>
<dbReference type="Proteomes" id="UP001138661">
    <property type="component" value="Unassembled WGS sequence"/>
</dbReference>
<comment type="caution">
    <text evidence="1">The sequence shown here is derived from an EMBL/GenBank/DDBJ whole genome shotgun (WGS) entry which is preliminary data.</text>
</comment>
<proteinExistence type="predicted"/>
<dbReference type="GO" id="GO:0008115">
    <property type="term" value="F:sarcosine oxidase activity"/>
    <property type="evidence" value="ECO:0007669"/>
    <property type="project" value="InterPro"/>
</dbReference>
<dbReference type="GO" id="GO:0046653">
    <property type="term" value="P:tetrahydrofolate metabolic process"/>
    <property type="evidence" value="ECO:0007669"/>
    <property type="project" value="InterPro"/>
</dbReference>
<dbReference type="InterPro" id="IPR006279">
    <property type="entry name" value="SoxD"/>
</dbReference>
<dbReference type="AlphaFoldDB" id="A0A9X1FTU9"/>
<keyword evidence="2" id="KW-1185">Reference proteome</keyword>
<sequence>MRLTCPLCGERDRREFYYQGDAVSLNRPSPEAGVDAWDDYVHLRDNPAGETRDMWQHEGGCGAWIVVTRNTVTHEVLGTALAGPAAGARI</sequence>
<dbReference type="EMBL" id="JAHXDN010000002">
    <property type="protein sequence ID" value="MBW4707750.1"/>
    <property type="molecule type" value="Genomic_DNA"/>
</dbReference>
<reference evidence="1" key="1">
    <citation type="submission" date="2021-07" db="EMBL/GenBank/DDBJ databases">
        <title>Roseobacter insulae sp. nov., isolated from a tidal flat.</title>
        <authorList>
            <person name="Park S."/>
            <person name="Yoon J.-H."/>
        </authorList>
    </citation>
    <scope>NUCLEOTIDE SEQUENCE</scope>
    <source>
        <strain evidence="1">YSTF-M11</strain>
    </source>
</reference>
<name>A0A9X1FTU9_9RHOB</name>
<gene>
    <name evidence="1" type="ORF">KX928_08115</name>
</gene>
<protein>
    <submittedName>
        <fullName evidence="1">Sarcosine oxidase subunit delta</fullName>
    </submittedName>
</protein>
<dbReference type="RefSeq" id="WP_219500852.1">
    <property type="nucleotide sequence ID" value="NZ_JAHXDN010000002.1"/>
</dbReference>